<feature type="domain" description="Lantibiotic dehydratase N-terminal" evidence="1">
    <location>
        <begin position="31"/>
        <end position="218"/>
    </location>
</feature>
<sequence length="933" mass="108605">MKLSINPFLILRIPAFSFEAQIEMVWEDLKLSISQSSPDFYDKIKSIEAEDLPLVEARMKYTLWKYFNRAQYRGTPFGSFAGFAVGKLSHTEDRLIIENKQYLHTFNDWEPNGQTHTVDSDLFRPDRLYFANASIYMTTISIRFLCLQNQSFELAEIERSIFIEMLLDKCKDRVPYSELICFAALQEVERNVLNGILQSLIALQLLFTDLDRNIIGEDYYNRNEIPLQSPGHTYLIAERKVHSGTINKAILQSLPGCVEYLLLAIPPTENKDFNHFKTAFLKRYEYQEIPLMIALDPEFGIGYGDLENAAFTDALINELIAANTGKQAAMSFQQTELTRYLLNCIIESKGDRKQVVELQRIAQEVKTEAFKLPANTFSAMLKLADDLVILEQLGGATANALAGRFTLASKEIERHCHEISKYESEANPDVIFFDVAYMAEGRVDNINRRKAIYDYELPLLNYSCSKNLICLDDLLLTIANDELILLSKKYRKRVVPRLASAYNYNRSDLSVYRFLCDLQHQNIQSRLLFDIETLIPGLNFYPRIQYNNIVISPAKWKIQVSAINIDHLKAEMDRMEVVRHFTAGNGDQTLCFDKESEADMLSFKRYVAQKTDFIITEAFIKAENLVNDVDGKNYCQQFMISLQHSTTLYQAYSPCIVKTKDAIPGVIVPGRDWLYFEIYCHSQRVDEILINALAGFITKYKVAFKCWFFIRYKDPTNHIRIRFQLKDIKKSHLYTSKLMDALEAYFDAGYITDIQIKTYRRELQRYGHAEIEKIEQHFCKDSNYSMDVIGKNLSLNGRYANCMELMKVVINELTLDYKDRLAFVKSIQDAFMKEHHLENSGFKRINKAYESFRNDYNSHWINDDLIIIPDQLLQSFKTTIQHCDSNLKLNLFRDLFHMHVNRLFSEHQRTHEMVIYSYVYKELQREYKGVTSI</sequence>
<evidence type="ECO:0000259" key="1">
    <source>
        <dbReference type="Pfam" id="PF04738"/>
    </source>
</evidence>
<dbReference type="Proteomes" id="UP001214530">
    <property type="component" value="Chromosome"/>
</dbReference>
<reference evidence="3" key="1">
    <citation type="submission" date="2023-03" db="EMBL/GenBank/DDBJ databases">
        <title>Andean soil-derived lignocellulolytic bacterial consortium as a source of novel taxa and putative plastic-active enzymes.</title>
        <authorList>
            <person name="Diaz-Garcia L."/>
            <person name="Chuvochina M."/>
            <person name="Feuerriegel G."/>
            <person name="Bunk B."/>
            <person name="Sproer C."/>
            <person name="Streit W.R."/>
            <person name="Rodriguez L.M."/>
            <person name="Overmann J."/>
            <person name="Jimenez D.J."/>
        </authorList>
    </citation>
    <scope>NUCLEOTIDE SEQUENCE</scope>
    <source>
        <strain evidence="3">MAG 3858</strain>
    </source>
</reference>
<dbReference type="Pfam" id="PF14028">
    <property type="entry name" value="Lant_dehydr_C"/>
    <property type="match status" value="1"/>
</dbReference>
<proteinExistence type="predicted"/>
<evidence type="ECO:0000313" key="4">
    <source>
        <dbReference type="Proteomes" id="UP001214530"/>
    </source>
</evidence>
<dbReference type="EMBL" id="CP119313">
    <property type="protein sequence ID" value="WEK21533.1"/>
    <property type="molecule type" value="Genomic_DNA"/>
</dbReference>
<name>A0AAJ5W9Z5_9SPHI</name>
<gene>
    <name evidence="3" type="ORF">P0Y49_10330</name>
</gene>
<dbReference type="NCBIfam" id="TIGR03891">
    <property type="entry name" value="thiopep_ocin"/>
    <property type="match status" value="1"/>
</dbReference>
<protein>
    <submittedName>
        <fullName evidence="3">Thiopeptide-type bacteriocin biosynthesis protein</fullName>
    </submittedName>
</protein>
<feature type="domain" description="Thiopeptide-type bacteriocin biosynthesis" evidence="2">
    <location>
        <begin position="673"/>
        <end position="921"/>
    </location>
</feature>
<organism evidence="3 4">
    <name type="scientific">Candidatus Pedobacter colombiensis</name>
    <dbReference type="NCBI Taxonomy" id="3121371"/>
    <lineage>
        <taxon>Bacteria</taxon>
        <taxon>Pseudomonadati</taxon>
        <taxon>Bacteroidota</taxon>
        <taxon>Sphingobacteriia</taxon>
        <taxon>Sphingobacteriales</taxon>
        <taxon>Sphingobacteriaceae</taxon>
        <taxon>Pedobacter</taxon>
    </lineage>
</organism>
<dbReference type="InterPro" id="IPR006827">
    <property type="entry name" value="Lant_deHydtase_N"/>
</dbReference>
<dbReference type="InterPro" id="IPR023809">
    <property type="entry name" value="Thiopep_bacteriocin_synth_dom"/>
</dbReference>
<dbReference type="AlphaFoldDB" id="A0AAJ5W9Z5"/>
<feature type="domain" description="Lantibiotic dehydratase N-terminal" evidence="1">
    <location>
        <begin position="244"/>
        <end position="599"/>
    </location>
</feature>
<dbReference type="Pfam" id="PF04738">
    <property type="entry name" value="Lant_dehydr_N"/>
    <property type="match status" value="2"/>
</dbReference>
<evidence type="ECO:0000313" key="3">
    <source>
        <dbReference type="EMBL" id="WEK21533.1"/>
    </source>
</evidence>
<accession>A0AAJ5W9Z5</accession>
<evidence type="ECO:0000259" key="2">
    <source>
        <dbReference type="Pfam" id="PF14028"/>
    </source>
</evidence>